<dbReference type="Gene3D" id="1.10.10.10">
    <property type="entry name" value="Winged helix-like DNA-binding domain superfamily/Winged helix DNA-binding domain"/>
    <property type="match status" value="1"/>
</dbReference>
<evidence type="ECO:0000256" key="3">
    <source>
        <dbReference type="ARBA" id="ARBA00023163"/>
    </source>
</evidence>
<accession>A0A9X1MPS8</accession>
<dbReference type="GO" id="GO:0016987">
    <property type="term" value="F:sigma factor activity"/>
    <property type="evidence" value="ECO:0007669"/>
    <property type="project" value="UniProtKB-KW"/>
</dbReference>
<dbReference type="Proteomes" id="UP001139103">
    <property type="component" value="Unassembled WGS sequence"/>
</dbReference>
<dbReference type="PANTHER" id="PTHR43133:SF39">
    <property type="entry name" value="SIMILAR TO RNA POLYMERASE SIGMA-E FACTOR"/>
    <property type="match status" value="1"/>
</dbReference>
<evidence type="ECO:0000313" key="6">
    <source>
        <dbReference type="Proteomes" id="UP001139103"/>
    </source>
</evidence>
<dbReference type="SUPFAM" id="SSF88659">
    <property type="entry name" value="Sigma3 and sigma4 domains of RNA polymerase sigma factors"/>
    <property type="match status" value="1"/>
</dbReference>
<dbReference type="InterPro" id="IPR013324">
    <property type="entry name" value="RNA_pol_sigma_r3/r4-like"/>
</dbReference>
<dbReference type="NCBIfam" id="TIGR02999">
    <property type="entry name" value="Sig-70_X6"/>
    <property type="match status" value="1"/>
</dbReference>
<proteinExistence type="predicted"/>
<evidence type="ECO:0000256" key="2">
    <source>
        <dbReference type="ARBA" id="ARBA00023082"/>
    </source>
</evidence>
<dbReference type="GO" id="GO:0006352">
    <property type="term" value="P:DNA-templated transcription initiation"/>
    <property type="evidence" value="ECO:0007669"/>
    <property type="project" value="InterPro"/>
</dbReference>
<keyword evidence="1" id="KW-0805">Transcription regulation</keyword>
<keyword evidence="6" id="KW-1185">Reference proteome</keyword>
<protein>
    <submittedName>
        <fullName evidence="5">Sigma-70 family RNA polymerase sigma factor</fullName>
    </submittedName>
</protein>
<dbReference type="AlphaFoldDB" id="A0A9X1MPS8"/>
<evidence type="ECO:0000313" key="5">
    <source>
        <dbReference type="EMBL" id="MCC9630496.1"/>
    </source>
</evidence>
<dbReference type="InterPro" id="IPR053812">
    <property type="entry name" value="HTH_Sigma70_ECF-like"/>
</dbReference>
<dbReference type="InterPro" id="IPR011517">
    <property type="entry name" value="RNA_pol_sigma70_ECF-like"/>
</dbReference>
<evidence type="ECO:0000259" key="4">
    <source>
        <dbReference type="Pfam" id="PF07638"/>
    </source>
</evidence>
<name>A0A9X1MPS8_9BACT</name>
<evidence type="ECO:0000256" key="1">
    <source>
        <dbReference type="ARBA" id="ARBA00023015"/>
    </source>
</evidence>
<reference evidence="5" key="1">
    <citation type="submission" date="2021-11" db="EMBL/GenBank/DDBJ databases">
        <title>Genome sequence.</title>
        <authorList>
            <person name="Sun Q."/>
        </authorList>
    </citation>
    <scope>NUCLEOTIDE SEQUENCE</scope>
    <source>
        <strain evidence="5">JC732</strain>
    </source>
</reference>
<dbReference type="InterPro" id="IPR036388">
    <property type="entry name" value="WH-like_DNA-bd_sf"/>
</dbReference>
<keyword evidence="2" id="KW-0731">Sigma factor</keyword>
<dbReference type="Pfam" id="PF07638">
    <property type="entry name" value="Sigma70_ECF"/>
    <property type="match status" value="1"/>
</dbReference>
<comment type="caution">
    <text evidence="5">The sequence shown here is derived from an EMBL/GenBank/DDBJ whole genome shotgun (WGS) entry which is preliminary data.</text>
</comment>
<feature type="domain" description="RNA polymerase sigma-70 ECF-like HTH" evidence="4">
    <location>
        <begin position="1"/>
        <end position="182"/>
    </location>
</feature>
<gene>
    <name evidence="5" type="ORF">LOC68_19040</name>
</gene>
<dbReference type="InterPro" id="IPR014284">
    <property type="entry name" value="RNA_pol_sigma-70_dom"/>
</dbReference>
<dbReference type="InterPro" id="IPR039425">
    <property type="entry name" value="RNA_pol_sigma-70-like"/>
</dbReference>
<dbReference type="RefSeq" id="WP_230221684.1">
    <property type="nucleotide sequence ID" value="NZ_JAJKFT010000010.1"/>
</dbReference>
<dbReference type="PANTHER" id="PTHR43133">
    <property type="entry name" value="RNA POLYMERASE ECF-TYPE SIGMA FACTO"/>
    <property type="match status" value="1"/>
</dbReference>
<organism evidence="5 6">
    <name type="scientific">Blastopirellula sediminis</name>
    <dbReference type="NCBI Taxonomy" id="2894196"/>
    <lineage>
        <taxon>Bacteria</taxon>
        <taxon>Pseudomonadati</taxon>
        <taxon>Planctomycetota</taxon>
        <taxon>Planctomycetia</taxon>
        <taxon>Pirellulales</taxon>
        <taxon>Pirellulaceae</taxon>
        <taxon>Blastopirellula</taxon>
    </lineage>
</organism>
<sequence length="186" mass="20643">MANVTQILSRIEHGDPAAAQQLLPLVYDELRKLAAAKLANEKPGQTLQATALVHDAYIRLVDVEQAQQWDSRGHFFAAAAEAMRRILVESARRKARLRHGGGYQRQAVDDIEEPATTDGLDLIAVSDALDELEKTDAVAADLVKLRYFAGMSVEQAANSLGMSARTGYYTWDYARSWLRCQLQPDE</sequence>
<dbReference type="EMBL" id="JAJKFT010000010">
    <property type="protein sequence ID" value="MCC9630496.1"/>
    <property type="molecule type" value="Genomic_DNA"/>
</dbReference>
<keyword evidence="3" id="KW-0804">Transcription</keyword>
<dbReference type="NCBIfam" id="TIGR02937">
    <property type="entry name" value="sigma70-ECF"/>
    <property type="match status" value="1"/>
</dbReference>